<organism evidence="12 13">
    <name type="scientific">Thermotomaculum hydrothermale</name>
    <dbReference type="NCBI Taxonomy" id="981385"/>
    <lineage>
        <taxon>Bacteria</taxon>
        <taxon>Pseudomonadati</taxon>
        <taxon>Acidobacteriota</taxon>
        <taxon>Holophagae</taxon>
        <taxon>Thermotomaculales</taxon>
        <taxon>Thermotomaculaceae</taxon>
        <taxon>Thermotomaculum</taxon>
    </lineage>
</organism>
<evidence type="ECO:0000256" key="6">
    <source>
        <dbReference type="ARBA" id="ARBA00052546"/>
    </source>
</evidence>
<dbReference type="Gene3D" id="1.10.540.10">
    <property type="entry name" value="Acyl-CoA dehydrogenase/oxidase, N-terminal domain"/>
    <property type="match status" value="1"/>
</dbReference>
<feature type="domain" description="Acyl-CoA dehydrogenase-like C-terminal" evidence="11">
    <location>
        <begin position="463"/>
        <end position="564"/>
    </location>
</feature>
<dbReference type="PROSITE" id="PS00073">
    <property type="entry name" value="ACYL_COA_DH_2"/>
    <property type="match status" value="1"/>
</dbReference>
<dbReference type="InterPro" id="IPR013786">
    <property type="entry name" value="AcylCoA_DH/ox_N"/>
</dbReference>
<evidence type="ECO:0000259" key="10">
    <source>
        <dbReference type="Pfam" id="PF02771"/>
    </source>
</evidence>
<gene>
    <name evidence="12" type="ORF">TTHT_0859</name>
</gene>
<evidence type="ECO:0000259" key="11">
    <source>
        <dbReference type="Pfam" id="PF21263"/>
    </source>
</evidence>
<evidence type="ECO:0000313" key="13">
    <source>
        <dbReference type="Proteomes" id="UP000595564"/>
    </source>
</evidence>
<dbReference type="Pfam" id="PF21263">
    <property type="entry name" value="Acyl-CoA-dh_C"/>
    <property type="match status" value="1"/>
</dbReference>
<dbReference type="InterPro" id="IPR049426">
    <property type="entry name" value="Acyl-CoA-dh-like_C"/>
</dbReference>
<evidence type="ECO:0000256" key="5">
    <source>
        <dbReference type="ARBA" id="ARBA00023002"/>
    </source>
</evidence>
<comment type="catalytic activity">
    <reaction evidence="6">
        <text>a 2,3-saturated acyl-CoA + A = a 2,3-dehydroacyl-CoA + AH2</text>
        <dbReference type="Rhea" id="RHEA:48608"/>
        <dbReference type="ChEBI" id="CHEBI:13193"/>
        <dbReference type="ChEBI" id="CHEBI:17499"/>
        <dbReference type="ChEBI" id="CHEBI:60015"/>
        <dbReference type="ChEBI" id="CHEBI:65111"/>
    </reaction>
</comment>
<dbReference type="InterPro" id="IPR046373">
    <property type="entry name" value="Acyl-CoA_Oxase/DH_mid-dom_sf"/>
</dbReference>
<dbReference type="RefSeq" id="WP_201328768.1">
    <property type="nucleotide sequence ID" value="NZ_AP017470.1"/>
</dbReference>
<protein>
    <submittedName>
        <fullName evidence="12">Acyl-CoA dehydrogenase</fullName>
    </submittedName>
</protein>
<name>A0A7R6PNP1_9BACT</name>
<dbReference type="InterPro" id="IPR009075">
    <property type="entry name" value="AcylCo_DH/oxidase_C"/>
</dbReference>
<dbReference type="FunFam" id="2.40.110.10:FF:000006">
    <property type="entry name" value="very long-chain specific acyl-CoA dehydrogenase, mitochondrial"/>
    <property type="match status" value="1"/>
</dbReference>
<comment type="cofactor">
    <cofactor evidence="1 7">
        <name>FAD</name>
        <dbReference type="ChEBI" id="CHEBI:57692"/>
    </cofactor>
</comment>
<dbReference type="Pfam" id="PF02770">
    <property type="entry name" value="Acyl-CoA_dh_M"/>
    <property type="match status" value="1"/>
</dbReference>
<dbReference type="Proteomes" id="UP000595564">
    <property type="component" value="Chromosome"/>
</dbReference>
<dbReference type="InterPro" id="IPR036250">
    <property type="entry name" value="AcylCo_DH-like_C"/>
</dbReference>
<evidence type="ECO:0000256" key="3">
    <source>
        <dbReference type="ARBA" id="ARBA00022630"/>
    </source>
</evidence>
<evidence type="ECO:0000256" key="1">
    <source>
        <dbReference type="ARBA" id="ARBA00001974"/>
    </source>
</evidence>
<keyword evidence="13" id="KW-1185">Reference proteome</keyword>
<comment type="similarity">
    <text evidence="2 7">Belongs to the acyl-CoA dehydrogenase family.</text>
</comment>
<dbReference type="Gene3D" id="2.40.110.10">
    <property type="entry name" value="Butyryl-CoA Dehydrogenase, subunit A, domain 2"/>
    <property type="match status" value="1"/>
</dbReference>
<dbReference type="InterPro" id="IPR006089">
    <property type="entry name" value="Acyl-CoA_DH_CS"/>
</dbReference>
<dbReference type="EMBL" id="AP017470">
    <property type="protein sequence ID" value="BBB32421.1"/>
    <property type="molecule type" value="Genomic_DNA"/>
</dbReference>
<evidence type="ECO:0000256" key="2">
    <source>
        <dbReference type="ARBA" id="ARBA00009347"/>
    </source>
</evidence>
<feature type="domain" description="Acyl-CoA dehydrogenase/oxidase N-terminal" evidence="10">
    <location>
        <begin position="30"/>
        <end position="141"/>
    </location>
</feature>
<proteinExistence type="inferred from homology"/>
<dbReference type="Gene3D" id="1.20.140.10">
    <property type="entry name" value="Butyryl-CoA Dehydrogenase, subunit A, domain 3"/>
    <property type="match status" value="2"/>
</dbReference>
<evidence type="ECO:0000259" key="8">
    <source>
        <dbReference type="Pfam" id="PF00441"/>
    </source>
</evidence>
<dbReference type="PANTHER" id="PTHR43884:SF12">
    <property type="entry name" value="ISOVALERYL-COA DEHYDROGENASE, MITOCHONDRIAL-RELATED"/>
    <property type="match status" value="1"/>
</dbReference>
<evidence type="ECO:0000256" key="4">
    <source>
        <dbReference type="ARBA" id="ARBA00022827"/>
    </source>
</evidence>
<dbReference type="GO" id="GO:0050660">
    <property type="term" value="F:flavin adenine dinucleotide binding"/>
    <property type="evidence" value="ECO:0007669"/>
    <property type="project" value="InterPro"/>
</dbReference>
<reference evidence="12 13" key="1">
    <citation type="journal article" date="2012" name="Extremophiles">
        <title>Thermotomaculum hydrothermale gen. nov., sp. nov., a novel heterotrophic thermophile within the phylum Acidobacteria from a deep-sea hydrothermal vent chimney in the Southern Okinawa Trough.</title>
        <authorList>
            <person name="Izumi H."/>
            <person name="Nunoura T."/>
            <person name="Miyazaki M."/>
            <person name="Mino S."/>
            <person name="Toki T."/>
            <person name="Takai K."/>
            <person name="Sako Y."/>
            <person name="Sawabe T."/>
            <person name="Nakagawa S."/>
        </authorList>
    </citation>
    <scope>NUCLEOTIDE SEQUENCE [LARGE SCALE GENOMIC DNA]</scope>
    <source>
        <strain evidence="12 13">AC55</strain>
    </source>
</reference>
<dbReference type="KEGG" id="thyd:TTHT_0859"/>
<dbReference type="Pfam" id="PF02771">
    <property type="entry name" value="Acyl-CoA_dh_N"/>
    <property type="match status" value="1"/>
</dbReference>
<dbReference type="InterPro" id="IPR037069">
    <property type="entry name" value="AcylCoA_DH/ox_N_sf"/>
</dbReference>
<dbReference type="GO" id="GO:0003995">
    <property type="term" value="F:acyl-CoA dehydrogenase activity"/>
    <property type="evidence" value="ECO:0007669"/>
    <property type="project" value="InterPro"/>
</dbReference>
<feature type="domain" description="Acyl-CoA dehydrogenase/oxidase C-terminal" evidence="8">
    <location>
        <begin position="250"/>
        <end position="413"/>
    </location>
</feature>
<keyword evidence="5 7" id="KW-0560">Oxidoreductase</keyword>
<sequence length="593" mass="65995">MAEKRFLKGGEYLITPMEESEIFTVEELDEEIIEFGKTAEKFMREKVLPNAKEIDNHNFDLLISLIKEAGELGLLSIDVPEDYDGLGLDKKTAMYVAEKMGIEASFLTAFAAHTGIGTLPLVYFGNEEQKQKYLTKLATGEWIGAYALTEPGAGSDAMNIKTKAVLSEDGKYYILNGTKQFITNAGFADLFTVFAKIDGEKFTAFLVEKGTEGLSFGPEEEKMGIKGSSTREVILEDVKVPVENVLGEIGKGHKIAFGVLNIGRFKLGVVCLGAIKEALSIGTKYAKERKQFGIELAKFGLIKEKIANMAYRAYALESAVYRTAGLIDNEIEKIDKSDPAYNQKVLDAIGEYAIESSVIKVLGSEWLDYAVDEVVQIHGGYGFSEEYPAAKMYRDARINRIFEGTNEINRILIPAMLARKALKKELPLLEFENVIVDEIKNPMKQPRPAQGILGNEVRYIELAKRVAMFLAGVGMKKFGEKIKKEEEMLAILADLCMGIYTAESAILRTRKFAEMNGEDKVGLRVAATQLYVNEFLSQVPALAQKALTYMFEGPKLKEQTLAIKTFMPTYAINEIGLKKQIADLVIEEEKYPF</sequence>
<evidence type="ECO:0000313" key="12">
    <source>
        <dbReference type="EMBL" id="BBB32421.1"/>
    </source>
</evidence>
<dbReference type="InterPro" id="IPR009100">
    <property type="entry name" value="AcylCoA_DH/oxidase_NM_dom_sf"/>
</dbReference>
<dbReference type="FunFam" id="1.20.140.10:FF:000019">
    <property type="entry name" value="Acyl-CoA dehydrogenase"/>
    <property type="match status" value="1"/>
</dbReference>
<dbReference type="SUPFAM" id="SSF56645">
    <property type="entry name" value="Acyl-CoA dehydrogenase NM domain-like"/>
    <property type="match status" value="1"/>
</dbReference>
<evidence type="ECO:0000256" key="7">
    <source>
        <dbReference type="RuleBase" id="RU362125"/>
    </source>
</evidence>
<keyword evidence="4 7" id="KW-0274">FAD</keyword>
<dbReference type="FunFam" id="1.10.540.10:FF:000001">
    <property type="entry name" value="Very long-chain-specific acyl-CoA dehydrogenase, mitochondrial"/>
    <property type="match status" value="1"/>
</dbReference>
<dbReference type="SUPFAM" id="SSF47203">
    <property type="entry name" value="Acyl-CoA dehydrogenase C-terminal domain-like"/>
    <property type="match status" value="1"/>
</dbReference>
<accession>A0A7R6PNP1</accession>
<feature type="domain" description="Acyl-CoA oxidase/dehydrogenase middle" evidence="9">
    <location>
        <begin position="145"/>
        <end position="238"/>
    </location>
</feature>
<dbReference type="AlphaFoldDB" id="A0A7R6PNP1"/>
<keyword evidence="3 7" id="KW-0285">Flavoprotein</keyword>
<dbReference type="PANTHER" id="PTHR43884">
    <property type="entry name" value="ACYL-COA DEHYDROGENASE"/>
    <property type="match status" value="1"/>
</dbReference>
<dbReference type="InterPro" id="IPR006091">
    <property type="entry name" value="Acyl-CoA_Oxase/DH_mid-dom"/>
</dbReference>
<evidence type="ECO:0000259" key="9">
    <source>
        <dbReference type="Pfam" id="PF02770"/>
    </source>
</evidence>
<dbReference type="Pfam" id="PF00441">
    <property type="entry name" value="Acyl-CoA_dh_1"/>
    <property type="match status" value="1"/>
</dbReference>